<dbReference type="AlphaFoldDB" id="B8ML60"/>
<evidence type="ECO:0000313" key="7">
    <source>
        <dbReference type="Proteomes" id="UP000001745"/>
    </source>
</evidence>
<dbReference type="Gene3D" id="1.20.920.10">
    <property type="entry name" value="Bromodomain-like"/>
    <property type="match status" value="1"/>
</dbReference>
<feature type="region of interest" description="Disordered" evidence="4">
    <location>
        <begin position="906"/>
        <end position="939"/>
    </location>
</feature>
<organism evidence="6 7">
    <name type="scientific">Talaromyces stipitatus (strain ATCC 10500 / CBS 375.48 / QM 6759 / NRRL 1006)</name>
    <name type="common">Penicillium stipitatum</name>
    <dbReference type="NCBI Taxonomy" id="441959"/>
    <lineage>
        <taxon>Eukaryota</taxon>
        <taxon>Fungi</taxon>
        <taxon>Dikarya</taxon>
        <taxon>Ascomycota</taxon>
        <taxon>Pezizomycotina</taxon>
        <taxon>Eurotiomycetes</taxon>
        <taxon>Eurotiomycetidae</taxon>
        <taxon>Eurotiales</taxon>
        <taxon>Trichocomaceae</taxon>
        <taxon>Talaromyces</taxon>
        <taxon>Talaromyces sect. Talaromyces</taxon>
    </lineage>
</organism>
<dbReference type="SUPFAM" id="SSF47370">
    <property type="entry name" value="Bromodomain"/>
    <property type="match status" value="1"/>
</dbReference>
<feature type="region of interest" description="Disordered" evidence="4">
    <location>
        <begin position="488"/>
        <end position="703"/>
    </location>
</feature>
<evidence type="ECO:0000259" key="5">
    <source>
        <dbReference type="PROSITE" id="PS50014"/>
    </source>
</evidence>
<dbReference type="HOGENOM" id="CLU_303488_0_0_1"/>
<feature type="compositionally biased region" description="Low complexity" evidence="4">
    <location>
        <begin position="430"/>
        <end position="439"/>
    </location>
</feature>
<dbReference type="PhylomeDB" id="B8ML60"/>
<dbReference type="InterPro" id="IPR001487">
    <property type="entry name" value="Bromodomain"/>
</dbReference>
<proteinExistence type="predicted"/>
<dbReference type="InterPro" id="IPR036427">
    <property type="entry name" value="Bromodomain-like_sf"/>
</dbReference>
<dbReference type="RefSeq" id="XP_002485429.1">
    <property type="nucleotide sequence ID" value="XM_002485384.1"/>
</dbReference>
<evidence type="ECO:0000256" key="1">
    <source>
        <dbReference type="ARBA" id="ARBA00023117"/>
    </source>
</evidence>
<feature type="compositionally biased region" description="Polar residues" evidence="4">
    <location>
        <begin position="389"/>
        <end position="409"/>
    </location>
</feature>
<dbReference type="PROSITE" id="PS50014">
    <property type="entry name" value="BROMODOMAIN_2"/>
    <property type="match status" value="1"/>
</dbReference>
<sequence length="939" mass="101350">MQIDPRHLPYTRILAPINTASLVSGYSDLQWGMPPLSAYTPFESLLFFQCLASLNSRPTNFAAISDTLRKNQFIKEDDAFDTNRLSPQALEDLYTTLLQEGIQDTSDKNGQAQDGGNPKKRKIVSGTAATQSQIAIIPELVSQLYARYKDRVTKEIRDEEKRYRDISQEIERLQKDALRELAVPAPPEQKALAGPTEAVAEQASDKMDLDVKQDAKLVETSALSVPRVPSQGVVDAQAHPAVPPEQQATPIPPPAATPIPKPDLAPPIPDTSKQQASLPAALAPKEGTPQQLPPQSPQISQPHPQQLPPEQAIPGGQIPVASTPPVKPAVNGKPPTPLAPHPPVIPQLSSNIQVKVPPPPQPQRLPPQAAPRGAAANRNQPNLPPGSTLAFQAQQGTSLPATPTSQRQVQPVPAFGRGTPVPVGSPAFSQLPQGQQQFQQWAPHPQAGVFPATPHAPQYNNQPLMPKQGTFFPHTDTTGRQVPFAPQHQGPATPGQYPHPVQTPIQMEPQTTPLATPSFSDPKQPRPHRPSMDTAGSLTPWKRTPNLHINIPDTPGSPPRPKPEDISPISERAPSPIELELPAKEAPPQKKRGRGRKQSVPSDTETATARAENLAAVVETKRAGSIASTWSRARSVASRDEESATELATAQRKVKHEAPPTPAGVSEDVDVETRAGPRRRAVVSAAEEAQAKTRTKRKRGASETLEIDTIQPMPSRSVSSQLVYCTRNFTRTGAPIMNDVAAHKHASIFAKPLTEREAPGYKDLIYRPQDLKSIRSALSQGNRAVAAATEAAAAEGESPLPTSGTPSKNTAWLPKTPDLIPPKAIVNSSQLEKELIRMFANAIMFNPAPEAERGFGPSFRMVKPGESTATTRSASHPWDLDEGGIIRDTREMCDDVEKAVTKWRAAERTTTTDETSNKSMLSLRGSSGDSNADGTDDHK</sequence>
<evidence type="ECO:0000313" key="6">
    <source>
        <dbReference type="EMBL" id="EED15476.1"/>
    </source>
</evidence>
<dbReference type="Pfam" id="PF00439">
    <property type="entry name" value="Bromodomain"/>
    <property type="match status" value="1"/>
</dbReference>
<dbReference type="EMBL" id="EQ962657">
    <property type="protein sequence ID" value="EED15476.1"/>
    <property type="molecule type" value="Genomic_DNA"/>
</dbReference>
<dbReference type="eggNOG" id="ENOG502S3YN">
    <property type="taxonomic scope" value="Eukaryota"/>
</dbReference>
<dbReference type="GO" id="GO:0006325">
    <property type="term" value="P:chromatin organization"/>
    <property type="evidence" value="ECO:0007669"/>
    <property type="project" value="UniProtKB-ARBA"/>
</dbReference>
<dbReference type="OMA" id="FGPAFPM"/>
<evidence type="ECO:0000256" key="2">
    <source>
        <dbReference type="PROSITE-ProRule" id="PRU00035"/>
    </source>
</evidence>
<dbReference type="STRING" id="441959.B8ML60"/>
<feature type="compositionally biased region" description="Polar residues" evidence="4">
    <location>
        <begin position="917"/>
        <end position="933"/>
    </location>
</feature>
<dbReference type="OrthoDB" id="21449at2759"/>
<dbReference type="GeneID" id="8100631"/>
<dbReference type="PANTHER" id="PTHR15398">
    <property type="entry name" value="BROMODOMAIN-CONTAINING PROTEIN 8"/>
    <property type="match status" value="1"/>
</dbReference>
<evidence type="ECO:0000256" key="4">
    <source>
        <dbReference type="SAM" id="MobiDB-lite"/>
    </source>
</evidence>
<keyword evidence="3" id="KW-0175">Coiled coil</keyword>
<keyword evidence="7" id="KW-1185">Reference proteome</keyword>
<feature type="region of interest" description="Disordered" evidence="4">
    <location>
        <begin position="236"/>
        <end position="439"/>
    </location>
</feature>
<dbReference type="GO" id="GO:0035267">
    <property type="term" value="C:NuA4 histone acetyltransferase complex"/>
    <property type="evidence" value="ECO:0007669"/>
    <property type="project" value="TreeGrafter"/>
</dbReference>
<evidence type="ECO:0000256" key="3">
    <source>
        <dbReference type="SAM" id="Coils"/>
    </source>
</evidence>
<feature type="region of interest" description="Disordered" evidence="4">
    <location>
        <begin position="790"/>
        <end position="816"/>
    </location>
</feature>
<dbReference type="InParanoid" id="B8ML60"/>
<feature type="compositionally biased region" description="Polar residues" evidence="4">
    <location>
        <begin position="104"/>
        <end position="114"/>
    </location>
</feature>
<accession>B8ML60</accession>
<feature type="compositionally biased region" description="Low complexity" evidence="4">
    <location>
        <begin position="370"/>
        <end position="381"/>
    </location>
</feature>
<feature type="compositionally biased region" description="Pro residues" evidence="4">
    <location>
        <begin position="334"/>
        <end position="345"/>
    </location>
</feature>
<reference evidence="7" key="1">
    <citation type="journal article" date="2015" name="Genome Announc.">
        <title>Genome sequence of the AIDS-associated pathogen Penicillium marneffei (ATCC18224) and its near taxonomic relative Talaromyces stipitatus (ATCC10500).</title>
        <authorList>
            <person name="Nierman W.C."/>
            <person name="Fedorova-Abrams N.D."/>
            <person name="Andrianopoulos A."/>
        </authorList>
    </citation>
    <scope>NUCLEOTIDE SEQUENCE [LARGE SCALE GENOMIC DNA]</scope>
    <source>
        <strain evidence="7">ATCC 10500 / CBS 375.48 / QM 6759 / NRRL 1006</strain>
    </source>
</reference>
<feature type="region of interest" description="Disordered" evidence="4">
    <location>
        <begin position="184"/>
        <end position="207"/>
    </location>
</feature>
<feature type="compositionally biased region" description="Polar residues" evidence="4">
    <location>
        <begin position="800"/>
        <end position="810"/>
    </location>
</feature>
<keyword evidence="1 2" id="KW-0103">Bromodomain</keyword>
<protein>
    <recommendedName>
        <fullName evidence="5">Bromo domain-containing protein</fullName>
    </recommendedName>
</protein>
<dbReference type="PANTHER" id="PTHR15398:SF4">
    <property type="entry name" value="BROMODOMAIN-CONTAINING PROTEIN 8 ISOFORM X1"/>
    <property type="match status" value="1"/>
</dbReference>
<feature type="domain" description="Bromo" evidence="5">
    <location>
        <begin position="741"/>
        <end position="853"/>
    </location>
</feature>
<name>B8ML60_TALSN</name>
<feature type="compositionally biased region" description="Polar residues" evidence="4">
    <location>
        <begin position="503"/>
        <end position="521"/>
    </location>
</feature>
<gene>
    <name evidence="6" type="ORF">TSTA_049150</name>
</gene>
<feature type="region of interest" description="Disordered" evidence="4">
    <location>
        <begin position="104"/>
        <end position="125"/>
    </location>
</feature>
<feature type="coiled-coil region" evidence="3">
    <location>
        <begin position="149"/>
        <end position="176"/>
    </location>
</feature>
<dbReference type="VEuPathDB" id="FungiDB:TSTA_049150"/>
<feature type="compositionally biased region" description="Pro residues" evidence="4">
    <location>
        <begin position="250"/>
        <end position="269"/>
    </location>
</feature>
<dbReference type="Proteomes" id="UP000001745">
    <property type="component" value="Unassembled WGS sequence"/>
</dbReference>
<feature type="compositionally biased region" description="Pro residues" evidence="4">
    <location>
        <begin position="356"/>
        <end position="369"/>
    </location>
</feature>